<keyword evidence="5 7" id="KW-0663">Pyridoxal phosphate</keyword>
<dbReference type="RefSeq" id="WP_230496538.1">
    <property type="nucleotide sequence ID" value="NZ_CAKJTG010000009.1"/>
</dbReference>
<comment type="pathway">
    <text evidence="7">Amino-acid biosynthesis; L-histidine biosynthesis; L-histidine from 5-phospho-alpha-D-ribose 1-diphosphate: step 7/9.</text>
</comment>
<dbReference type="GO" id="GO:0030170">
    <property type="term" value="F:pyridoxal phosphate binding"/>
    <property type="evidence" value="ECO:0007669"/>
    <property type="project" value="InterPro"/>
</dbReference>
<dbReference type="InterPro" id="IPR004839">
    <property type="entry name" value="Aminotransferase_I/II_large"/>
</dbReference>
<protein>
    <recommendedName>
        <fullName evidence="7">Histidinol-phosphate aminotransferase</fullName>
        <ecNumber evidence="7">2.6.1.9</ecNumber>
    </recommendedName>
    <alternativeName>
        <fullName evidence="7">Imidazole acetol-phosphate transaminase</fullName>
    </alternativeName>
</protein>
<keyword evidence="10" id="KW-1185">Reference proteome</keyword>
<evidence type="ECO:0000313" key="10">
    <source>
        <dbReference type="Proteomes" id="UP000789845"/>
    </source>
</evidence>
<dbReference type="Proteomes" id="UP000789845">
    <property type="component" value="Unassembled WGS sequence"/>
</dbReference>
<dbReference type="HAMAP" id="MF_01023">
    <property type="entry name" value="HisC_aminotrans_2"/>
    <property type="match status" value="1"/>
</dbReference>
<comment type="cofactor">
    <cofactor evidence="1 7">
        <name>pyridoxal 5'-phosphate</name>
        <dbReference type="ChEBI" id="CHEBI:597326"/>
    </cofactor>
</comment>
<feature type="domain" description="Aminotransferase class I/classII large" evidence="8">
    <location>
        <begin position="30"/>
        <end position="351"/>
    </location>
</feature>
<evidence type="ECO:0000256" key="7">
    <source>
        <dbReference type="HAMAP-Rule" id="MF_01023"/>
    </source>
</evidence>
<keyword evidence="7" id="KW-0028">Amino-acid biosynthesis</keyword>
<dbReference type="GO" id="GO:0004400">
    <property type="term" value="F:histidinol-phosphate transaminase activity"/>
    <property type="evidence" value="ECO:0007669"/>
    <property type="project" value="UniProtKB-UniRule"/>
</dbReference>
<evidence type="ECO:0000256" key="3">
    <source>
        <dbReference type="ARBA" id="ARBA00022576"/>
    </source>
</evidence>
<evidence type="ECO:0000256" key="6">
    <source>
        <dbReference type="ARBA" id="ARBA00023102"/>
    </source>
</evidence>
<dbReference type="PANTHER" id="PTHR43643:SF3">
    <property type="entry name" value="HISTIDINOL-PHOSPHATE AMINOTRANSFERASE"/>
    <property type="match status" value="1"/>
</dbReference>
<keyword evidence="4 7" id="KW-0808">Transferase</keyword>
<sequence>MKLKKQLLSLKPYQPGKSIDEVKKQYNLKEIIKLASNENPFGSSSNVLKAMQSVDKPFSLYPDGYATSLRESLADFLQVEQEQLIFGNGSDEIIQIISRALLDANSNTVMATPTFPQYKHNAIIENAEIREVPLKNGEHDLDKMLQSIDEQTNIVWICSPNNPTGTYINEQQLIRFLDQVPSNVIVVLDEAYFEYVIAPDYYDSIKLVDRYKNLIVLRTFSKIYGLAGFRLGYGVGNQEIILGIEPAREPFNVNSLALVAGEAAILDQEFVQNCRQSNKESLNLFYQFCHENDLHYYPSQGNFILIDFNIDGDEVFQYLLERGFIVRSGKALGFPTSVRISMGLEDQNEALLKLLKEFLVQREESLSKTYI</sequence>
<dbReference type="InterPro" id="IPR050106">
    <property type="entry name" value="HistidinolP_aminotransfase"/>
</dbReference>
<proteinExistence type="inferred from homology"/>
<dbReference type="GO" id="GO:0000105">
    <property type="term" value="P:L-histidine biosynthetic process"/>
    <property type="evidence" value="ECO:0007669"/>
    <property type="project" value="UniProtKB-UniRule"/>
</dbReference>
<evidence type="ECO:0000256" key="4">
    <source>
        <dbReference type="ARBA" id="ARBA00022679"/>
    </source>
</evidence>
<dbReference type="InterPro" id="IPR015421">
    <property type="entry name" value="PyrdxlP-dep_Trfase_major"/>
</dbReference>
<name>A0A9C7G967_9BACI</name>
<dbReference type="EMBL" id="CAKJTG010000009">
    <property type="protein sequence ID" value="CAG9608301.1"/>
    <property type="molecule type" value="Genomic_DNA"/>
</dbReference>
<dbReference type="InterPro" id="IPR005861">
    <property type="entry name" value="HisP_aminotrans"/>
</dbReference>
<dbReference type="InterPro" id="IPR015422">
    <property type="entry name" value="PyrdxlP-dep_Trfase_small"/>
</dbReference>
<dbReference type="AlphaFoldDB" id="A0A9C7G967"/>
<dbReference type="EC" id="2.6.1.9" evidence="7"/>
<keyword evidence="6 7" id="KW-0368">Histidine biosynthesis</keyword>
<comment type="subunit">
    <text evidence="2 7">Homodimer.</text>
</comment>
<evidence type="ECO:0000256" key="5">
    <source>
        <dbReference type="ARBA" id="ARBA00022898"/>
    </source>
</evidence>
<dbReference type="SUPFAM" id="SSF53383">
    <property type="entry name" value="PLP-dependent transferases"/>
    <property type="match status" value="1"/>
</dbReference>
<evidence type="ECO:0000256" key="1">
    <source>
        <dbReference type="ARBA" id="ARBA00001933"/>
    </source>
</evidence>
<dbReference type="Gene3D" id="3.90.1150.10">
    <property type="entry name" value="Aspartate Aminotransferase, domain 1"/>
    <property type="match status" value="1"/>
</dbReference>
<comment type="similarity">
    <text evidence="7">Belongs to the class-II pyridoxal-phosphate-dependent aminotransferase family. Histidinol-phosphate aminotransferase subfamily.</text>
</comment>
<dbReference type="Pfam" id="PF00155">
    <property type="entry name" value="Aminotran_1_2"/>
    <property type="match status" value="1"/>
</dbReference>
<dbReference type="InterPro" id="IPR015424">
    <property type="entry name" value="PyrdxlP-dep_Trfase"/>
</dbReference>
<evidence type="ECO:0000313" key="9">
    <source>
        <dbReference type="EMBL" id="CAG9608301.1"/>
    </source>
</evidence>
<comment type="caution">
    <text evidence="9">The sequence shown here is derived from an EMBL/GenBank/DDBJ whole genome shotgun (WGS) entry which is preliminary data.</text>
</comment>
<evidence type="ECO:0000259" key="8">
    <source>
        <dbReference type="Pfam" id="PF00155"/>
    </source>
</evidence>
<organism evidence="9 10">
    <name type="scientific">Pseudoneobacillus rhizosphaerae</name>
    <dbReference type="NCBI Taxonomy" id="2880968"/>
    <lineage>
        <taxon>Bacteria</taxon>
        <taxon>Bacillati</taxon>
        <taxon>Bacillota</taxon>
        <taxon>Bacilli</taxon>
        <taxon>Bacillales</taxon>
        <taxon>Bacillaceae</taxon>
        <taxon>Pseudoneobacillus</taxon>
    </lineage>
</organism>
<dbReference type="NCBIfam" id="TIGR01141">
    <property type="entry name" value="hisC"/>
    <property type="match status" value="1"/>
</dbReference>
<accession>A0A9C7G967</accession>
<comment type="catalytic activity">
    <reaction evidence="7">
        <text>L-histidinol phosphate + 2-oxoglutarate = 3-(imidazol-4-yl)-2-oxopropyl phosphate + L-glutamate</text>
        <dbReference type="Rhea" id="RHEA:23744"/>
        <dbReference type="ChEBI" id="CHEBI:16810"/>
        <dbReference type="ChEBI" id="CHEBI:29985"/>
        <dbReference type="ChEBI" id="CHEBI:57766"/>
        <dbReference type="ChEBI" id="CHEBI:57980"/>
        <dbReference type="EC" id="2.6.1.9"/>
    </reaction>
</comment>
<gene>
    <name evidence="9" type="primary">hisC_2</name>
    <name evidence="7" type="synonym">hisC</name>
    <name evidence="9" type="ORF">NEOCIP111885_01993</name>
</gene>
<evidence type="ECO:0000256" key="2">
    <source>
        <dbReference type="ARBA" id="ARBA00011738"/>
    </source>
</evidence>
<dbReference type="CDD" id="cd00609">
    <property type="entry name" value="AAT_like"/>
    <property type="match status" value="1"/>
</dbReference>
<reference evidence="9" key="1">
    <citation type="submission" date="2021-10" db="EMBL/GenBank/DDBJ databases">
        <authorList>
            <person name="Criscuolo A."/>
        </authorList>
    </citation>
    <scope>NUCLEOTIDE SEQUENCE</scope>
    <source>
        <strain evidence="9">CIP111885</strain>
    </source>
</reference>
<feature type="modified residue" description="N6-(pyridoxal phosphate)lysine" evidence="7">
    <location>
        <position position="222"/>
    </location>
</feature>
<keyword evidence="3 7" id="KW-0032">Aminotransferase</keyword>
<dbReference type="Gene3D" id="3.40.640.10">
    <property type="entry name" value="Type I PLP-dependent aspartate aminotransferase-like (Major domain)"/>
    <property type="match status" value="1"/>
</dbReference>
<dbReference type="PANTHER" id="PTHR43643">
    <property type="entry name" value="HISTIDINOL-PHOSPHATE AMINOTRANSFERASE 2"/>
    <property type="match status" value="1"/>
</dbReference>